<accession>C9R803</accession>
<keyword evidence="2" id="KW-1185">Reference proteome</keyword>
<evidence type="ECO:0000313" key="1">
    <source>
        <dbReference type="EMBL" id="ACX52432.1"/>
    </source>
</evidence>
<reference evidence="1 2" key="1">
    <citation type="submission" date="2009-10" db="EMBL/GenBank/DDBJ databases">
        <title>Complete sequence of chromosome of Ammonifex degensii KC4.</title>
        <authorList>
            <consortium name="US DOE Joint Genome Institute"/>
            <person name="Kerfeld C."/>
            <person name="Goodner B."/>
            <person name="Huber H."/>
            <person name="Stetter K."/>
            <person name="Lucas S."/>
            <person name="Copeland A."/>
            <person name="Lapidus A."/>
            <person name="Glavina del Rio T."/>
            <person name="Dalin E."/>
            <person name="Tice H."/>
            <person name="Bruce D."/>
            <person name="Goodwin L."/>
            <person name="Pitluck S."/>
            <person name="Saunders E."/>
            <person name="Brettin T."/>
            <person name="Detter J.C."/>
            <person name="Han C."/>
            <person name="Larimer F."/>
            <person name="Land M."/>
            <person name="Hauser L."/>
            <person name="Kyrpides N."/>
            <person name="Ovchinnikova G."/>
            <person name="Richardson P."/>
        </authorList>
    </citation>
    <scope>NUCLEOTIDE SEQUENCE [LARGE SCALE GENOMIC DNA]</scope>
    <source>
        <strain evidence="2">DSM 10501 / KC4</strain>
    </source>
</reference>
<dbReference type="Gene3D" id="2.50.20.20">
    <property type="match status" value="1"/>
</dbReference>
<evidence type="ECO:0008006" key="3">
    <source>
        <dbReference type="Google" id="ProtNLM"/>
    </source>
</evidence>
<gene>
    <name evidence="1" type="ordered locus">Adeg_1325</name>
</gene>
<dbReference type="EMBL" id="CP001785">
    <property type="protein sequence ID" value="ACX52432.1"/>
    <property type="molecule type" value="Genomic_DNA"/>
</dbReference>
<dbReference type="HOGENOM" id="CLU_098229_0_0_9"/>
<dbReference type="KEGG" id="adg:Adeg_1325"/>
<proteinExistence type="predicted"/>
<evidence type="ECO:0000313" key="2">
    <source>
        <dbReference type="Proteomes" id="UP000002620"/>
    </source>
</evidence>
<dbReference type="OrthoDB" id="1721427at2"/>
<dbReference type="RefSeq" id="WP_015739309.1">
    <property type="nucleotide sequence ID" value="NC_013385.1"/>
</dbReference>
<dbReference type="eggNOG" id="ENOG5032RQG">
    <property type="taxonomic scope" value="Bacteria"/>
</dbReference>
<dbReference type="Proteomes" id="UP000002620">
    <property type="component" value="Chromosome"/>
</dbReference>
<organism evidence="1 2">
    <name type="scientific">Ammonifex degensii (strain DSM 10501 / KC4)</name>
    <dbReference type="NCBI Taxonomy" id="429009"/>
    <lineage>
        <taxon>Bacteria</taxon>
        <taxon>Bacillati</taxon>
        <taxon>Bacillota</taxon>
        <taxon>Clostridia</taxon>
        <taxon>Thermoanaerobacterales</taxon>
        <taxon>Thermoanaerobacteraceae</taxon>
        <taxon>Ammonifex</taxon>
    </lineage>
</organism>
<sequence>MRWIFLQRKRLTLVISLVLALLVLVGLLVNRLGEGRSKLRLPPPADLLQQALERTRQAPSYSYSLTTKLLTPQGTRLLSELQGLKTLPDRVYARGKLFNAPVEIIRVGETAYIKDPFGPKWLAFPGERLGETRVFTAELDPLVLLDFASPPAARWARAGPEEKGLWVLECFPAVPRHPELATQFTDFRYRIGIDPSTRYITRVEVGAKGKKSPTQLKVGLKLADFGHKKKIEPPPHVFYPKGS</sequence>
<dbReference type="STRING" id="429009.Adeg_1325"/>
<name>C9R803_AMMDK</name>
<protein>
    <recommendedName>
        <fullName evidence="3">Outer membrane lipoprotein carrier protein LolA</fullName>
    </recommendedName>
</protein>
<dbReference type="AlphaFoldDB" id="C9R803"/>